<reference evidence="1" key="2">
    <citation type="journal article" date="2015" name="Data Brief">
        <title>Shoot transcriptome of the giant reed, Arundo donax.</title>
        <authorList>
            <person name="Barrero R.A."/>
            <person name="Guerrero F.D."/>
            <person name="Moolhuijzen P."/>
            <person name="Goolsby J.A."/>
            <person name="Tidwell J."/>
            <person name="Bellgard S.E."/>
            <person name="Bellgard M.I."/>
        </authorList>
    </citation>
    <scope>NUCLEOTIDE SEQUENCE</scope>
    <source>
        <tissue evidence="1">Shoot tissue taken approximately 20 cm above the soil surface</tissue>
    </source>
</reference>
<evidence type="ECO:0000313" key="1">
    <source>
        <dbReference type="EMBL" id="JAD82050.1"/>
    </source>
</evidence>
<accession>A0A0A9D8Q4</accession>
<dbReference type="AlphaFoldDB" id="A0A0A9D8Q4"/>
<dbReference type="EMBL" id="GBRH01215845">
    <property type="protein sequence ID" value="JAD82050.1"/>
    <property type="molecule type" value="Transcribed_RNA"/>
</dbReference>
<reference evidence="1" key="1">
    <citation type="submission" date="2014-09" db="EMBL/GenBank/DDBJ databases">
        <authorList>
            <person name="Magalhaes I.L.F."/>
            <person name="Oliveira U."/>
            <person name="Santos F.R."/>
            <person name="Vidigal T.H.D.A."/>
            <person name="Brescovit A.D."/>
            <person name="Santos A.J."/>
        </authorList>
    </citation>
    <scope>NUCLEOTIDE SEQUENCE</scope>
    <source>
        <tissue evidence="1">Shoot tissue taken approximately 20 cm above the soil surface</tissue>
    </source>
</reference>
<proteinExistence type="predicted"/>
<name>A0A0A9D8Q4_ARUDO</name>
<sequence length="112" mass="12849">MHTSFSVRKASQIFSEMKGEKAQLLKTIGHGCLLNLPRLEFGPMCKINRHFSAWLLKMMNPMNCALELREKGHIPISPDMCIEFLEYHLRALRLSQRNQICKTWSVTGLSGC</sequence>
<protein>
    <submittedName>
        <fullName evidence="1">Uncharacterized protein</fullName>
    </submittedName>
</protein>
<organism evidence="1">
    <name type="scientific">Arundo donax</name>
    <name type="common">Giant reed</name>
    <name type="synonym">Donax arundinaceus</name>
    <dbReference type="NCBI Taxonomy" id="35708"/>
    <lineage>
        <taxon>Eukaryota</taxon>
        <taxon>Viridiplantae</taxon>
        <taxon>Streptophyta</taxon>
        <taxon>Embryophyta</taxon>
        <taxon>Tracheophyta</taxon>
        <taxon>Spermatophyta</taxon>
        <taxon>Magnoliopsida</taxon>
        <taxon>Liliopsida</taxon>
        <taxon>Poales</taxon>
        <taxon>Poaceae</taxon>
        <taxon>PACMAD clade</taxon>
        <taxon>Arundinoideae</taxon>
        <taxon>Arundineae</taxon>
        <taxon>Arundo</taxon>
    </lineage>
</organism>